<sequence>MREVVVVLVVGYDRHPASRAALVFAGELAGALNAPLHVVHVVDDADTAPPNSTSRDVDLDAECRHVADALGDVQCTYHRLRGDSASVLLQAARQHGASMLIVGRPEQGIGAAFGHMITGNVARNLLRCGDRPVVVVPPFGTVPR</sequence>
<evidence type="ECO:0000256" key="1">
    <source>
        <dbReference type="ARBA" id="ARBA00008791"/>
    </source>
</evidence>
<evidence type="ECO:0000313" key="3">
    <source>
        <dbReference type="EMBL" id="UQX09746.1"/>
    </source>
</evidence>
<dbReference type="PANTHER" id="PTHR46268">
    <property type="entry name" value="STRESS RESPONSE PROTEIN NHAX"/>
    <property type="match status" value="1"/>
</dbReference>
<dbReference type="PANTHER" id="PTHR46268:SF6">
    <property type="entry name" value="UNIVERSAL STRESS PROTEIN UP12"/>
    <property type="match status" value="1"/>
</dbReference>
<dbReference type="Pfam" id="PF00582">
    <property type="entry name" value="Usp"/>
    <property type="match status" value="1"/>
</dbReference>
<dbReference type="InterPro" id="IPR006016">
    <property type="entry name" value="UspA"/>
</dbReference>
<dbReference type="RefSeq" id="WP_219066177.1">
    <property type="nucleotide sequence ID" value="NZ_CAJUXY010000005.1"/>
</dbReference>
<proteinExistence type="inferred from homology"/>
<gene>
    <name evidence="3" type="ORF">M5I08_15685</name>
</gene>
<dbReference type="CDD" id="cd00293">
    <property type="entry name" value="USP-like"/>
    <property type="match status" value="1"/>
</dbReference>
<accession>A0ABY4QGV5</accession>
<protein>
    <submittedName>
        <fullName evidence="3">Universal stress protein</fullName>
    </submittedName>
</protein>
<comment type="similarity">
    <text evidence="1">Belongs to the universal stress protein A family.</text>
</comment>
<feature type="domain" description="UspA" evidence="2">
    <location>
        <begin position="8"/>
        <end position="137"/>
    </location>
</feature>
<keyword evidence="4" id="KW-1185">Reference proteome</keyword>
<evidence type="ECO:0000259" key="2">
    <source>
        <dbReference type="Pfam" id="PF00582"/>
    </source>
</evidence>
<organism evidence="3 4">
    <name type="scientific">Candidatus Mycobacterium methanotrophicum</name>
    <dbReference type="NCBI Taxonomy" id="2943498"/>
    <lineage>
        <taxon>Bacteria</taxon>
        <taxon>Bacillati</taxon>
        <taxon>Actinomycetota</taxon>
        <taxon>Actinomycetes</taxon>
        <taxon>Mycobacteriales</taxon>
        <taxon>Mycobacteriaceae</taxon>
        <taxon>Mycobacterium</taxon>
    </lineage>
</organism>
<reference evidence="3" key="1">
    <citation type="submission" date="2022-05" db="EMBL/GenBank/DDBJ databases">
        <title>A methanotrophic Mycobacterium dominates a cave microbial ecosystem.</title>
        <authorList>
            <person name="Van Spanning R.J.M."/>
            <person name="Guan Q."/>
            <person name="Melkonian C."/>
            <person name="Gallant J."/>
            <person name="Polerecky L."/>
            <person name="Flot J.-F."/>
            <person name="Brandt B.W."/>
            <person name="Braster M."/>
            <person name="Iturbe Espinoza P."/>
            <person name="Aerts J."/>
            <person name="Meima-Franke M."/>
            <person name="Piersma S.R."/>
            <person name="Bunduc C."/>
            <person name="Ummels R."/>
            <person name="Pain A."/>
            <person name="Fleming E.J."/>
            <person name="van der Wel N."/>
            <person name="Gherman V.D."/>
            <person name="Sarbu S.M."/>
            <person name="Bodelier P.L.E."/>
            <person name="Bitter W."/>
        </authorList>
    </citation>
    <scope>NUCLEOTIDE SEQUENCE</scope>
    <source>
        <strain evidence="3">Sulfur Cave</strain>
    </source>
</reference>
<dbReference type="Proteomes" id="UP001056610">
    <property type="component" value="Chromosome"/>
</dbReference>
<dbReference type="EMBL" id="CP097320">
    <property type="protein sequence ID" value="UQX09746.1"/>
    <property type="molecule type" value="Genomic_DNA"/>
</dbReference>
<name>A0ABY4QGV5_9MYCO</name>
<evidence type="ECO:0000313" key="4">
    <source>
        <dbReference type="Proteomes" id="UP001056610"/>
    </source>
</evidence>